<keyword evidence="3" id="KW-0862">Zinc</keyword>
<dbReference type="Pfam" id="PF01400">
    <property type="entry name" value="Astacin"/>
    <property type="match status" value="1"/>
</dbReference>
<evidence type="ECO:0000259" key="5">
    <source>
        <dbReference type="PROSITE" id="PS51864"/>
    </source>
</evidence>
<dbReference type="InterPro" id="IPR024079">
    <property type="entry name" value="MetalloPept_cat_dom_sf"/>
</dbReference>
<dbReference type="OrthoDB" id="291007at2759"/>
<evidence type="ECO:0000256" key="2">
    <source>
        <dbReference type="PROSITE-ProRule" id="PRU01005"/>
    </source>
</evidence>
<feature type="chain" id="PRO_5022992070" description="Metalloendopeptidase" evidence="3">
    <location>
        <begin position="21"/>
        <end position="316"/>
    </location>
</feature>
<dbReference type="SUPFAM" id="SSF55486">
    <property type="entry name" value="Metalloproteases ('zincins'), catalytic domain"/>
    <property type="match status" value="1"/>
</dbReference>
<dbReference type="Gene3D" id="3.40.390.10">
    <property type="entry name" value="Collagenase (Catalytic Domain)"/>
    <property type="match status" value="1"/>
</dbReference>
<dbReference type="InterPro" id="IPR003582">
    <property type="entry name" value="ShKT_dom"/>
</dbReference>
<comment type="caution">
    <text evidence="6">The sequence shown here is derived from an EMBL/GenBank/DDBJ whole genome shotgun (WGS) entry which is preliminary data.</text>
</comment>
<comment type="cofactor">
    <cofactor evidence="3">
        <name>Zn(2+)</name>
        <dbReference type="ChEBI" id="CHEBI:29105"/>
    </cofactor>
    <text evidence="3">Binds 1 zinc ion per subunit.</text>
</comment>
<accession>A0A5B7DAN7</accession>
<feature type="disulfide bond" evidence="2">
    <location>
        <begin position="242"/>
        <end position="276"/>
    </location>
</feature>
<evidence type="ECO:0000313" key="7">
    <source>
        <dbReference type="Proteomes" id="UP000324222"/>
    </source>
</evidence>
<dbReference type="Pfam" id="PF01549">
    <property type="entry name" value="ShK"/>
    <property type="match status" value="3"/>
</dbReference>
<keyword evidence="3" id="KW-0732">Signal</keyword>
<feature type="disulfide bond" evidence="2">
    <location>
        <begin position="282"/>
        <end position="316"/>
    </location>
</feature>
<evidence type="ECO:0000313" key="6">
    <source>
        <dbReference type="EMBL" id="MPC18390.1"/>
    </source>
</evidence>
<feature type="domain" description="ShKT" evidence="4">
    <location>
        <begin position="282"/>
        <end position="316"/>
    </location>
</feature>
<keyword evidence="3" id="KW-0479">Metal-binding</keyword>
<keyword evidence="3" id="KW-0482">Metalloprotease</keyword>
<feature type="domain" description="ShKT" evidence="4">
    <location>
        <begin position="205"/>
        <end position="237"/>
    </location>
</feature>
<feature type="disulfide bond" evidence="2">
    <location>
        <begin position="212"/>
        <end position="230"/>
    </location>
</feature>
<dbReference type="PANTHER" id="PTHR10127:SF850">
    <property type="entry name" value="METALLOENDOPEPTIDASE"/>
    <property type="match status" value="1"/>
</dbReference>
<evidence type="ECO:0000256" key="3">
    <source>
        <dbReference type="RuleBase" id="RU361183"/>
    </source>
</evidence>
<feature type="domain" description="ShKT" evidence="4">
    <location>
        <begin position="242"/>
        <end position="276"/>
    </location>
</feature>
<dbReference type="Proteomes" id="UP000324222">
    <property type="component" value="Unassembled WGS sequence"/>
</dbReference>
<evidence type="ECO:0000259" key="4">
    <source>
        <dbReference type="PROSITE" id="PS51670"/>
    </source>
</evidence>
<dbReference type="EMBL" id="VSRR010000675">
    <property type="protein sequence ID" value="MPC18390.1"/>
    <property type="molecule type" value="Genomic_DNA"/>
</dbReference>
<evidence type="ECO:0000256" key="1">
    <source>
        <dbReference type="ARBA" id="ARBA00023145"/>
    </source>
</evidence>
<dbReference type="GO" id="GO:0006508">
    <property type="term" value="P:proteolysis"/>
    <property type="evidence" value="ECO:0007669"/>
    <property type="project" value="UniProtKB-KW"/>
</dbReference>
<dbReference type="GO" id="GO:0004222">
    <property type="term" value="F:metalloendopeptidase activity"/>
    <property type="evidence" value="ECO:0007669"/>
    <property type="project" value="UniProtKB-UniRule"/>
</dbReference>
<dbReference type="SMART" id="SM00254">
    <property type="entry name" value="ShKT"/>
    <property type="match status" value="3"/>
</dbReference>
<feature type="disulfide bond" evidence="2">
    <location>
        <begin position="221"/>
        <end position="234"/>
    </location>
</feature>
<keyword evidence="1" id="KW-0865">Zymogen</keyword>
<dbReference type="GO" id="GO:0046872">
    <property type="term" value="F:metal ion binding"/>
    <property type="evidence" value="ECO:0007669"/>
    <property type="project" value="UniProtKB-KW"/>
</dbReference>
<organism evidence="6 7">
    <name type="scientific">Portunus trituberculatus</name>
    <name type="common">Swimming crab</name>
    <name type="synonym">Neptunus trituberculatus</name>
    <dbReference type="NCBI Taxonomy" id="210409"/>
    <lineage>
        <taxon>Eukaryota</taxon>
        <taxon>Metazoa</taxon>
        <taxon>Ecdysozoa</taxon>
        <taxon>Arthropoda</taxon>
        <taxon>Crustacea</taxon>
        <taxon>Multicrustacea</taxon>
        <taxon>Malacostraca</taxon>
        <taxon>Eumalacostraca</taxon>
        <taxon>Eucarida</taxon>
        <taxon>Decapoda</taxon>
        <taxon>Pleocyemata</taxon>
        <taxon>Brachyura</taxon>
        <taxon>Eubrachyura</taxon>
        <taxon>Portunoidea</taxon>
        <taxon>Portunidae</taxon>
        <taxon>Portuninae</taxon>
        <taxon>Portunus</taxon>
    </lineage>
</organism>
<proteinExistence type="predicted"/>
<sequence length="316" mass="34391">MRTLASALWVLVVLTRTAYGASIELGKEDALPDVIVGDPHHPENDILGAPITEEEVKAGLELKITVPEEDPISKSGYFQGDIMIDTRDHLAQIIEGDPTGQHSATSNRQLLWPGGKMYYVISASYSKYKSNAVTTNLGLPYDYDSIMHYGPNAFSRGTGPTIVPKQSGVYIGQRERLSTNDVKGINMLYQCSGPQPTTVPPTSACKDNNQHCAAWASAGYCSSKYLTTNCRKSCNVCESTGCTDEAQFCSDWAAKGECQKNPLFMKEKCRRSCNACGTPSSCQDTNVNCESWASQGECTRNPGFMRIGCRKSCGVC</sequence>
<dbReference type="InterPro" id="IPR001506">
    <property type="entry name" value="Peptidase_M12A"/>
</dbReference>
<keyword evidence="3" id="KW-0645">Protease</keyword>
<keyword evidence="3" id="KW-0378">Hydrolase</keyword>
<name>A0A5B7DAN7_PORTR</name>
<dbReference type="EC" id="3.4.24.-" evidence="3"/>
<dbReference type="PROSITE" id="PS51670">
    <property type="entry name" value="SHKT"/>
    <property type="match status" value="3"/>
</dbReference>
<dbReference type="PROSITE" id="PS51864">
    <property type="entry name" value="ASTACIN"/>
    <property type="match status" value="1"/>
</dbReference>
<feature type="signal peptide" evidence="3">
    <location>
        <begin position="1"/>
        <end position="20"/>
    </location>
</feature>
<keyword evidence="2" id="KW-1015">Disulfide bond</keyword>
<gene>
    <name evidence="6" type="primary">nas-13_1</name>
    <name evidence="6" type="ORF">E2C01_011270</name>
</gene>
<protein>
    <recommendedName>
        <fullName evidence="3">Metalloendopeptidase</fullName>
        <ecNumber evidence="3">3.4.24.-</ecNumber>
    </recommendedName>
</protein>
<dbReference type="PRINTS" id="PR00480">
    <property type="entry name" value="ASTACIN"/>
</dbReference>
<dbReference type="Gene3D" id="1.10.10.1940">
    <property type="match status" value="2"/>
</dbReference>
<feature type="domain" description="Peptidase M12A" evidence="5">
    <location>
        <begin position="127"/>
        <end position="192"/>
    </location>
</feature>
<comment type="caution">
    <text evidence="2">Lacks conserved residue(s) required for the propagation of feature annotation.</text>
</comment>
<reference evidence="6 7" key="1">
    <citation type="submission" date="2019-05" db="EMBL/GenBank/DDBJ databases">
        <title>Another draft genome of Portunus trituberculatus and its Hox gene families provides insights of decapod evolution.</title>
        <authorList>
            <person name="Jeong J.-H."/>
            <person name="Song I."/>
            <person name="Kim S."/>
            <person name="Choi T."/>
            <person name="Kim D."/>
            <person name="Ryu S."/>
            <person name="Kim W."/>
        </authorList>
    </citation>
    <scope>NUCLEOTIDE SEQUENCE [LARGE SCALE GENOMIC DNA]</scope>
    <source>
        <tissue evidence="6">Muscle</tissue>
    </source>
</reference>
<keyword evidence="7" id="KW-1185">Reference proteome</keyword>
<dbReference type="AlphaFoldDB" id="A0A5B7DAN7"/>
<dbReference type="PANTHER" id="PTHR10127">
    <property type="entry name" value="DISCOIDIN, CUB, EGF, LAMININ , AND ZINC METALLOPROTEASE DOMAIN CONTAINING"/>
    <property type="match status" value="1"/>
</dbReference>